<dbReference type="Proteomes" id="UP001194714">
    <property type="component" value="Unassembled WGS sequence"/>
</dbReference>
<feature type="domain" description="AMP-binding enzyme C-terminal" evidence="2">
    <location>
        <begin position="429"/>
        <end position="504"/>
    </location>
</feature>
<dbReference type="PROSITE" id="PS00455">
    <property type="entry name" value="AMP_BINDING"/>
    <property type="match status" value="1"/>
</dbReference>
<dbReference type="InterPro" id="IPR020845">
    <property type="entry name" value="AMP-binding_CS"/>
</dbReference>
<dbReference type="CDD" id="cd05930">
    <property type="entry name" value="A_NRPS"/>
    <property type="match status" value="1"/>
</dbReference>
<gene>
    <name evidence="3" type="ORF">NEPTK9_000499</name>
</gene>
<evidence type="ECO:0000259" key="2">
    <source>
        <dbReference type="Pfam" id="PF13193"/>
    </source>
</evidence>
<comment type="caution">
    <text evidence="3">The sequence shown here is derived from an EMBL/GenBank/DDBJ whole genome shotgun (WGS) entry which is preliminary data.</text>
</comment>
<dbReference type="InterPro" id="IPR010071">
    <property type="entry name" value="AA_adenyl_dom"/>
</dbReference>
<dbReference type="InterPro" id="IPR025110">
    <property type="entry name" value="AMP-bd_C"/>
</dbReference>
<keyword evidence="4" id="KW-1185">Reference proteome</keyword>
<dbReference type="NCBIfam" id="TIGR01733">
    <property type="entry name" value="AA-adenyl-dom"/>
    <property type="match status" value="1"/>
</dbReference>
<feature type="domain" description="AMP-dependent synthetase/ligase" evidence="1">
    <location>
        <begin position="11"/>
        <end position="371"/>
    </location>
</feature>
<dbReference type="PANTHER" id="PTHR45527">
    <property type="entry name" value="NONRIBOSOMAL PEPTIDE SYNTHETASE"/>
    <property type="match status" value="1"/>
</dbReference>
<dbReference type="SUPFAM" id="SSF56801">
    <property type="entry name" value="Acetyl-CoA synthetase-like"/>
    <property type="match status" value="1"/>
</dbReference>
<accession>A0ABS0AXY9</accession>
<dbReference type="EMBL" id="JAAEJV010000008">
    <property type="protein sequence ID" value="MBF5058996.1"/>
    <property type="molecule type" value="Genomic_DNA"/>
</dbReference>
<dbReference type="Gene3D" id="3.30.300.30">
    <property type="match status" value="1"/>
</dbReference>
<dbReference type="InterPro" id="IPR042099">
    <property type="entry name" value="ANL_N_sf"/>
</dbReference>
<dbReference type="Gene3D" id="3.40.50.12780">
    <property type="entry name" value="N-terminal domain of ligase-like"/>
    <property type="match status" value="1"/>
</dbReference>
<dbReference type="InterPro" id="IPR045851">
    <property type="entry name" value="AMP-bd_C_sf"/>
</dbReference>
<reference evidence="3 4" key="1">
    <citation type="submission" date="2020-01" db="EMBL/GenBank/DDBJ databases">
        <title>Draft genome sequence of Cand. Neptunochlamydia vexilliferae K9.</title>
        <authorList>
            <person name="Schulz F."/>
            <person name="Koestlbacher S."/>
            <person name="Wascher F."/>
            <person name="Pizzetti I."/>
            <person name="Horn M."/>
        </authorList>
    </citation>
    <scope>NUCLEOTIDE SEQUENCE [LARGE SCALE GENOMIC DNA]</scope>
    <source>
        <strain evidence="3 4">K9</strain>
    </source>
</reference>
<name>A0ABS0AXY9_9BACT</name>
<dbReference type="Pfam" id="PF00501">
    <property type="entry name" value="AMP-binding"/>
    <property type="match status" value="1"/>
</dbReference>
<dbReference type="Pfam" id="PF13193">
    <property type="entry name" value="AMP-binding_C"/>
    <property type="match status" value="1"/>
</dbReference>
<evidence type="ECO:0000313" key="4">
    <source>
        <dbReference type="Proteomes" id="UP001194714"/>
    </source>
</evidence>
<dbReference type="PANTHER" id="PTHR45527:SF1">
    <property type="entry name" value="FATTY ACID SYNTHASE"/>
    <property type="match status" value="1"/>
</dbReference>
<dbReference type="RefSeq" id="WP_194847296.1">
    <property type="nucleotide sequence ID" value="NZ_JAAEJV010000008.1"/>
</dbReference>
<sequence>MRYLLHDLFIETVMRTPEAIALVEESGKSYSYKALNLLSNQCGHLIEKEKKEMWNKPYVGILATPHPLSIAAILGALKVGCAYVPLDEKSPSSRLQMIIENTGLDLVFADSPFFEKHRKLFQDNPSLKVILLDGEEILNNSSKEVEGKNQVSDDLAYILHSSGSTGVPKGIMLTHRNGRTFIDWMKKEFKLTKDDVMISRAPFKFDLSTFDLFDTFAAGAKLVLFDWHKKRNREEKHQDYVGLMEREKVSLLYTTPSTLITLMNHGGLNQRRSALRQIMYAGEPFPTPLLRRFQNLLPQVKISNIYGPTETNIITYYHIDQIPEDDTPIPLGHVVDDTEIIVVREDRSGICAPNELGELWCRGGTVTLGYLGLKDKTEENLITSPFHPYPSTFWRTGDFGFRDTEGLLHYRGRRDHMVKVKGYRIELGEIEAALAKIDELDLFCVVPIKDEKYGNKLYCLYSLAPSKTIGKKEIADFLGKHLPEYMIPWKFIEKKTLPKTSSEKVDRIRLMEELKESSLIGP</sequence>
<organism evidence="3 4">
    <name type="scientific">Candidatus Neptunichlamydia vexilliferae</name>
    <dbReference type="NCBI Taxonomy" id="1651774"/>
    <lineage>
        <taxon>Bacteria</taxon>
        <taxon>Pseudomonadati</taxon>
        <taxon>Chlamydiota</taxon>
        <taxon>Chlamydiia</taxon>
        <taxon>Parachlamydiales</taxon>
        <taxon>Simkaniaceae</taxon>
        <taxon>Candidatus Neptunichlamydia</taxon>
    </lineage>
</organism>
<proteinExistence type="predicted"/>
<evidence type="ECO:0000259" key="1">
    <source>
        <dbReference type="Pfam" id="PF00501"/>
    </source>
</evidence>
<evidence type="ECO:0000313" key="3">
    <source>
        <dbReference type="EMBL" id="MBF5058996.1"/>
    </source>
</evidence>
<protein>
    <submittedName>
        <fullName evidence="3">Uncharacterized protein</fullName>
    </submittedName>
</protein>
<dbReference type="InterPro" id="IPR000873">
    <property type="entry name" value="AMP-dep_synth/lig_dom"/>
</dbReference>